<keyword evidence="2" id="KW-1185">Reference proteome</keyword>
<dbReference type="AlphaFoldDB" id="A0A2K8ZAK3"/>
<organism evidence="1 2">
    <name type="scientific">Spirosoma pollinicola</name>
    <dbReference type="NCBI Taxonomy" id="2057025"/>
    <lineage>
        <taxon>Bacteria</taxon>
        <taxon>Pseudomonadati</taxon>
        <taxon>Bacteroidota</taxon>
        <taxon>Cytophagia</taxon>
        <taxon>Cytophagales</taxon>
        <taxon>Cytophagaceae</taxon>
        <taxon>Spirosoma</taxon>
    </lineage>
</organism>
<dbReference type="EMBL" id="CP025096">
    <property type="protein sequence ID" value="AUD06908.1"/>
    <property type="molecule type" value="Genomic_DNA"/>
</dbReference>
<reference evidence="1 2" key="1">
    <citation type="submission" date="2017-11" db="EMBL/GenBank/DDBJ databases">
        <title>Taxonomic description and genome sequences of Spirosoma HA7 sp. nov., isolated from pollen microhabitat of Corylus avellana.</title>
        <authorList>
            <person name="Ambika Manirajan B."/>
            <person name="Suarez C."/>
            <person name="Ratering S."/>
            <person name="Geissler-Plaum R."/>
            <person name="Cardinale M."/>
            <person name="Sylvia S."/>
        </authorList>
    </citation>
    <scope>NUCLEOTIDE SEQUENCE [LARGE SCALE GENOMIC DNA]</scope>
    <source>
        <strain evidence="1 2">HA7</strain>
    </source>
</reference>
<name>A0A2K8ZAK3_9BACT</name>
<dbReference type="Proteomes" id="UP000232883">
    <property type="component" value="Chromosome"/>
</dbReference>
<evidence type="ECO:0000313" key="2">
    <source>
        <dbReference type="Proteomes" id="UP000232883"/>
    </source>
</evidence>
<dbReference type="KEGG" id="spir:CWM47_36760"/>
<protein>
    <submittedName>
        <fullName evidence="1">Uncharacterized protein</fullName>
    </submittedName>
</protein>
<gene>
    <name evidence="1" type="ORF">CWM47_36760</name>
</gene>
<proteinExistence type="predicted"/>
<accession>A0A2K8ZAK3</accession>
<sequence>MKLIDQILEYIKSTKGKQNPALNQDPRVKPYLERTSHSFQQGDYETAFCVSPLLTGQIF</sequence>
<evidence type="ECO:0000313" key="1">
    <source>
        <dbReference type="EMBL" id="AUD06908.1"/>
    </source>
</evidence>